<keyword evidence="11" id="KW-1133">Transmembrane helix</keyword>
<keyword evidence="8" id="KW-0862">Zinc</keyword>
<feature type="domain" description="Peptidase A2" evidence="13">
    <location>
        <begin position="693"/>
        <end position="707"/>
    </location>
</feature>
<dbReference type="GO" id="GO:0004190">
    <property type="term" value="F:aspartic-type endopeptidase activity"/>
    <property type="evidence" value="ECO:0007669"/>
    <property type="project" value="InterPro"/>
</dbReference>
<dbReference type="InterPro" id="IPR050951">
    <property type="entry name" value="Retrovirus_Pol_polyprotein"/>
</dbReference>
<dbReference type="Proteomes" id="UP000070412">
    <property type="component" value="Unassembled WGS sequence"/>
</dbReference>
<dbReference type="Gene3D" id="2.40.70.10">
    <property type="entry name" value="Acid Proteases"/>
    <property type="match status" value="2"/>
</dbReference>
<dbReference type="InterPro" id="IPR001969">
    <property type="entry name" value="Aspartic_peptidase_AS"/>
</dbReference>
<dbReference type="InterPro" id="IPR001584">
    <property type="entry name" value="Integrase_cat-core"/>
</dbReference>
<dbReference type="PROSITE" id="PS50994">
    <property type="entry name" value="INTEGRASE"/>
    <property type="match status" value="1"/>
</dbReference>
<dbReference type="InterPro" id="IPR005312">
    <property type="entry name" value="DUF1759"/>
</dbReference>
<feature type="transmembrane region" description="Helical" evidence="11">
    <location>
        <begin position="2076"/>
        <end position="2095"/>
    </location>
</feature>
<dbReference type="Pfam" id="PF00078">
    <property type="entry name" value="RVT_1"/>
    <property type="match status" value="1"/>
</dbReference>
<evidence type="ECO:0000259" key="12">
    <source>
        <dbReference type="PROSITE" id="PS50158"/>
    </source>
</evidence>
<evidence type="ECO:0000256" key="11">
    <source>
        <dbReference type="SAM" id="Phobius"/>
    </source>
</evidence>
<keyword evidence="7" id="KW-0695">RNA-directed DNA polymerase</keyword>
<dbReference type="Gene3D" id="3.30.420.10">
    <property type="entry name" value="Ribonuclease H-like superfamily/Ribonuclease H"/>
    <property type="match status" value="1"/>
</dbReference>
<dbReference type="InterPro" id="IPR001878">
    <property type="entry name" value="Znf_CCHC"/>
</dbReference>
<dbReference type="PANTHER" id="PTHR37984">
    <property type="entry name" value="PROTEIN CBG26694"/>
    <property type="match status" value="1"/>
</dbReference>
<dbReference type="PANTHER" id="PTHR37984:SF5">
    <property type="entry name" value="PROTEIN NYNRIN-LIKE"/>
    <property type="match status" value="1"/>
</dbReference>
<dbReference type="GO" id="GO:0004519">
    <property type="term" value="F:endonuclease activity"/>
    <property type="evidence" value="ECO:0007669"/>
    <property type="project" value="UniProtKB-KW"/>
</dbReference>
<dbReference type="PROSITE" id="PS50158">
    <property type="entry name" value="ZF_CCHC"/>
    <property type="match status" value="1"/>
</dbReference>
<evidence type="ECO:0000259" key="13">
    <source>
        <dbReference type="PROSITE" id="PS50175"/>
    </source>
</evidence>
<feature type="domain" description="Integrase catalytic" evidence="15">
    <location>
        <begin position="1379"/>
        <end position="1546"/>
    </location>
</feature>
<evidence type="ECO:0000259" key="15">
    <source>
        <dbReference type="PROSITE" id="PS50994"/>
    </source>
</evidence>
<dbReference type="SMART" id="SM00343">
    <property type="entry name" value="ZnF_C2HC"/>
    <property type="match status" value="1"/>
</dbReference>
<evidence type="ECO:0000256" key="4">
    <source>
        <dbReference type="ARBA" id="ARBA00022722"/>
    </source>
</evidence>
<keyword evidence="18" id="KW-1185">Reference proteome</keyword>
<evidence type="ECO:0000256" key="9">
    <source>
        <dbReference type="SAM" id="Coils"/>
    </source>
</evidence>
<dbReference type="Gene3D" id="3.10.20.370">
    <property type="match status" value="1"/>
</dbReference>
<keyword evidence="11" id="KW-0812">Transmembrane</keyword>
<keyword evidence="6" id="KW-0378">Hydrolase</keyword>
<keyword evidence="3" id="KW-0548">Nucleotidyltransferase</keyword>
<dbReference type="GO" id="GO:0015074">
    <property type="term" value="P:DNA integration"/>
    <property type="evidence" value="ECO:0007669"/>
    <property type="project" value="InterPro"/>
</dbReference>
<dbReference type="Gene3D" id="4.10.60.10">
    <property type="entry name" value="Zinc finger, CCHC-type"/>
    <property type="match status" value="1"/>
</dbReference>
<feature type="compositionally biased region" description="Low complexity" evidence="10">
    <location>
        <begin position="115"/>
        <end position="128"/>
    </location>
</feature>
<evidence type="ECO:0000256" key="8">
    <source>
        <dbReference type="PROSITE-ProRule" id="PRU00047"/>
    </source>
</evidence>
<feature type="domain" description="Reverse transcriptase" evidence="14">
    <location>
        <begin position="876"/>
        <end position="1058"/>
    </location>
</feature>
<dbReference type="Pfam" id="PF03564">
    <property type="entry name" value="DUF1759"/>
    <property type="match status" value="1"/>
</dbReference>
<evidence type="ECO:0000256" key="1">
    <source>
        <dbReference type="ARBA" id="ARBA00012493"/>
    </source>
</evidence>
<evidence type="ECO:0000256" key="6">
    <source>
        <dbReference type="ARBA" id="ARBA00022801"/>
    </source>
</evidence>
<keyword evidence="8" id="KW-0863">Zinc-finger</keyword>
<organism evidence="16">
    <name type="scientific">Sarcoptes scabiei</name>
    <name type="common">Itch mite</name>
    <name type="synonym">Acarus scabiei</name>
    <dbReference type="NCBI Taxonomy" id="52283"/>
    <lineage>
        <taxon>Eukaryota</taxon>
        <taxon>Metazoa</taxon>
        <taxon>Ecdysozoa</taxon>
        <taxon>Arthropoda</taxon>
        <taxon>Chelicerata</taxon>
        <taxon>Arachnida</taxon>
        <taxon>Acari</taxon>
        <taxon>Acariformes</taxon>
        <taxon>Sarcoptiformes</taxon>
        <taxon>Astigmata</taxon>
        <taxon>Psoroptidia</taxon>
        <taxon>Sarcoptoidea</taxon>
        <taxon>Sarcoptidae</taxon>
        <taxon>Sarcoptinae</taxon>
        <taxon>Sarcoptes</taxon>
    </lineage>
</organism>
<dbReference type="EMBL" id="WVUK01000042">
    <property type="protein sequence ID" value="KAF7496040.1"/>
    <property type="molecule type" value="Genomic_DNA"/>
</dbReference>
<dbReference type="EC" id="2.7.7.49" evidence="1"/>
<dbReference type="GO" id="GO:0042575">
    <property type="term" value="C:DNA polymerase complex"/>
    <property type="evidence" value="ECO:0007669"/>
    <property type="project" value="UniProtKB-ARBA"/>
</dbReference>
<dbReference type="CDD" id="cd09274">
    <property type="entry name" value="RNase_HI_RT_Ty3"/>
    <property type="match status" value="1"/>
</dbReference>
<feature type="compositionally biased region" description="Polar residues" evidence="10">
    <location>
        <begin position="129"/>
        <end position="144"/>
    </location>
</feature>
<dbReference type="SUPFAM" id="SSF57756">
    <property type="entry name" value="Retrovirus zinc finger-like domains"/>
    <property type="match status" value="1"/>
</dbReference>
<dbReference type="CDD" id="cd01647">
    <property type="entry name" value="RT_LTR"/>
    <property type="match status" value="1"/>
</dbReference>
<evidence type="ECO:0000256" key="5">
    <source>
        <dbReference type="ARBA" id="ARBA00022759"/>
    </source>
</evidence>
<dbReference type="FunFam" id="3.10.20.370:FF:000001">
    <property type="entry name" value="Retrovirus-related Pol polyprotein from transposon 17.6-like protein"/>
    <property type="match status" value="1"/>
</dbReference>
<dbReference type="FunFam" id="3.30.70.270:FF:000026">
    <property type="entry name" value="Transposon Ty3-G Gag-Pol polyprotein"/>
    <property type="match status" value="1"/>
</dbReference>
<evidence type="ECO:0000313" key="18">
    <source>
        <dbReference type="Proteomes" id="UP000070412"/>
    </source>
</evidence>
<name>A0A834RHB7_SARSC</name>
<feature type="domain" description="CCHC-type" evidence="12">
    <location>
        <begin position="451"/>
        <end position="465"/>
    </location>
</feature>
<dbReference type="Pfam" id="PF00665">
    <property type="entry name" value="rve"/>
    <property type="match status" value="1"/>
</dbReference>
<keyword evidence="4" id="KW-0540">Nuclease</keyword>
<dbReference type="GO" id="GO:0006508">
    <property type="term" value="P:proteolysis"/>
    <property type="evidence" value="ECO:0007669"/>
    <property type="project" value="InterPro"/>
</dbReference>
<dbReference type="GO" id="GO:0003964">
    <property type="term" value="F:RNA-directed DNA polymerase activity"/>
    <property type="evidence" value="ECO:0007669"/>
    <property type="project" value="UniProtKB-KW"/>
</dbReference>
<feature type="coiled-coil region" evidence="9">
    <location>
        <begin position="1751"/>
        <end position="1778"/>
    </location>
</feature>
<dbReference type="Gene3D" id="3.10.10.10">
    <property type="entry name" value="HIV Type 1 Reverse Transcriptase, subunit A, domain 1"/>
    <property type="match status" value="1"/>
</dbReference>
<dbReference type="Pfam" id="PF17917">
    <property type="entry name" value="RT_RNaseH"/>
    <property type="match status" value="1"/>
</dbReference>
<keyword evidence="9" id="KW-0175">Coiled coil</keyword>
<dbReference type="Gene3D" id="3.30.70.270">
    <property type="match status" value="2"/>
</dbReference>
<dbReference type="InterPro" id="IPR036397">
    <property type="entry name" value="RNaseH_sf"/>
</dbReference>
<protein>
    <recommendedName>
        <fullName evidence="1">RNA-directed DNA polymerase</fullName>
        <ecNumber evidence="1">2.7.7.49</ecNumber>
    </recommendedName>
</protein>
<keyword evidence="11" id="KW-0472">Membrane</keyword>
<dbReference type="SUPFAM" id="SSF56672">
    <property type="entry name" value="DNA/RNA polymerases"/>
    <property type="match status" value="1"/>
</dbReference>
<evidence type="ECO:0000256" key="3">
    <source>
        <dbReference type="ARBA" id="ARBA00022695"/>
    </source>
</evidence>
<dbReference type="SUPFAM" id="SSF53098">
    <property type="entry name" value="Ribonuclease H-like"/>
    <property type="match status" value="1"/>
</dbReference>
<dbReference type="PROSITE" id="PS00141">
    <property type="entry name" value="ASP_PROTEASE"/>
    <property type="match status" value="2"/>
</dbReference>
<dbReference type="InterPro" id="IPR001995">
    <property type="entry name" value="Peptidase_A2_cat"/>
</dbReference>
<dbReference type="PROSITE" id="PS50175">
    <property type="entry name" value="ASP_PROT_RETROV"/>
    <property type="match status" value="1"/>
</dbReference>
<dbReference type="InterPro" id="IPR021109">
    <property type="entry name" value="Peptidase_aspartic_dom_sf"/>
</dbReference>
<dbReference type="GO" id="GO:0008270">
    <property type="term" value="F:zinc ion binding"/>
    <property type="evidence" value="ECO:0007669"/>
    <property type="project" value="UniProtKB-KW"/>
</dbReference>
<evidence type="ECO:0000256" key="2">
    <source>
        <dbReference type="ARBA" id="ARBA00022679"/>
    </source>
</evidence>
<feature type="compositionally biased region" description="Polar residues" evidence="10">
    <location>
        <begin position="158"/>
        <end position="167"/>
    </location>
</feature>
<evidence type="ECO:0000256" key="10">
    <source>
        <dbReference type="SAM" id="MobiDB-lite"/>
    </source>
</evidence>
<dbReference type="InterPro" id="IPR012337">
    <property type="entry name" value="RNaseH-like_sf"/>
</dbReference>
<dbReference type="InterPro" id="IPR043502">
    <property type="entry name" value="DNA/RNA_pol_sf"/>
</dbReference>
<keyword evidence="8" id="KW-0479">Metal-binding</keyword>
<evidence type="ECO:0000313" key="17">
    <source>
        <dbReference type="EnsemblMetazoa" id="KAF7496040.1"/>
    </source>
</evidence>
<gene>
    <name evidence="16" type="primary">SSS_315g</name>
    <name evidence="16" type="ORF">SSS_315</name>
</gene>
<sequence>MVKLSKSAKREEIKEMCVTAKMRLSNLHMSLKLGALTLEEARRTATEINQIHAEIEKAILKATNRDAKKLYPHMPSSCPENMKRVEEIKEMVEKLQAERDAQALAEQQENDRTSSRTSISVYSSASTSGEFNVLTSDRQSTATSDYAPGPSNDRVRATATNQQQQSASDNFLSLTNDQQRASTSDHLLANTIDQQRQSISDYLPASNINQDRVQTNNDFRGLIGEYNTEQRAPNASQTQSSSQSGIAKRIAREFDFQRYDRLRSFSGKYTEFPQFWECFLAFVDSADMPDTDKLNLLLEKLEPKVAQIIRLYQGREYNQAKEFLVKQYMNKHAAQAEVMQTLNQLGNRINISDASALNDLAEKLAYANIIANQMPDANEFKSSIVKDLTDKLPYWFLMACRRGDGESVDLESVIAEIRRRLNHLMMSRPNGRPTVPSNHQPRKPIRSTIECYNCKKIGHIARECPLQPAPRREPVRQNRPYRVLAIRDDDEERNQARSFSSQSTMNGYPSYEPEESINEQPNVNNIKHGEDDAFEVNVEVDGKPLTLIVDTGADVNVLSFDIAKHLGLKIMKLKEVFKFSTVGSQRIAKLVVEPTMKLGKTSKKTLFYLVEEENQRILARDNIKALGIQIDPQGITLLPEDSTKMGTTSGEIDKHDTLAKQLKAPSSPGMAQPTIKRNFNSMELEATADGKPISLMLDTGADINILSLDIAKQLGLKIMRLEKPLKFTTVGRMRKAELVVEPMLKIGGLEKRTLFYLTEEKHQRILARNNVKTFGIRINPDGMDLLRVDVVFEKEEKPTAKNDRTSETEPGSQPDSIVREIMNEFKDVFTNTGEVGRIKRETFRLDLTNPTPISLRPYLCSVKVQQTIDEQVQKLLEAGLIERARSAYAFPVVLTKKKDENERNRLCVDYRKLNEITRNEVFPIPRMQDIEDRLLHAQWFSAVDISAGFHHVPVDPRDREKTAFVTKFEQYQWKVMPFGLKNAPIVFQRIIWNILKEHQLTEFTHNYIDDIIIFSRNIMDHRKHLKLTLKAFREENIKLKASKCQFLMKSISYLGHEISVNQIRPLHDNVQAILNAMAPTNVKAVRSFLGQVNFYQRFIRDRVKLLQPLVNLTKKDATFKWGPEEEEAFKNTKKILSQEPVLRLFDPDKEVIIYTDASHVGVGAVLKQRHDEIEHPVSFFSRRLLDYQTRYSATELECLAVIAALDRWQYWIFGQNITIYTDHKPLEGVCKNKNPSSRLFNWALKLNRYPNLNIRYQPGATNEADYISRHPVNTFLESVLDTQIELPQLAMIRAESYNSDGEADDRTAVDNDDETMRILESIHSEYGHIGATQLIAHFDLQFKNPNRRALALKTVDSCDICSKTKPNRKRAGLMGTVGPADRPLQIIHLDTVGGFDCYNSKKRYLHLAIDAYTRFIWGLSSKTQSSKDFINLINKVTCQQIPETVVADQYPGIKSKELQRFLSNKGIQMVYIPVYHSSTNGMVERANQTIVERLRQKILEEHRRSWAKLATLCIDEYNKTIHCVTKFPPIYLMNGYDPDNRFSDSSLEENRRVAYENSMKSHQYSQHRHNAKHHALEIEPGDKVYVPNGNKLNRRKLDAPFEGPYLVQDKMGENVVRVNKKGRLIPFHCSQLKLTTILMIYLIILAIAEEVSIMKHEPIIWKTTDFKVADRVSYNILKIVQVSPCEILKYQNVTEPYLSKCYETSLENNRKLAKYCTGKQRKERGLGVLGVTTVVIAAETIMGLVGKTLFRNSYEESMLKLEEELIKFKNRTNEVESKITELVNKTVADIVNLEKLVSDEIKQSLPTDRIIAEMITTQRIAEKFFLEAKRGKVNQDFPYLFPNLPITNQSDQVELWEFVECRTINFTAETMEFEMDIIIPTIDPGLVVLKAFPFVIYQRAQKDYCKHRYAGPEYVCLDTKANCVKKIENNFHQMLITRDKVDDDCYIPGEGTIFSLESCGKPESKIQVQYNKDALYLYCYDHLIGLPALNITCGNHVYVIPKNTLVSINGTKMPLLYDEKVTERHQFYDRSKIMSINKQLMGNSTEYEFELKELSKLLRYKEDESSAGFRWESPSWTGSTAFILLFVYSILKYWIKRKPKPTVKTTTLVELNSLLTSLGHTTDRAGPGAI</sequence>
<keyword evidence="5" id="KW-0255">Endonuclease</keyword>
<reference evidence="16" key="2">
    <citation type="submission" date="2020-01" db="EMBL/GenBank/DDBJ databases">
        <authorList>
            <person name="Korhonen P.K.K."/>
            <person name="Guangxu M.G."/>
            <person name="Wang T.W."/>
            <person name="Stroehlein A.J.S."/>
            <person name="Young N.D."/>
            <person name="Ang C.-S.A."/>
            <person name="Fernando D.W.F."/>
            <person name="Lu H.L."/>
            <person name="Taylor S.T."/>
            <person name="Ehtesham M.E.M."/>
            <person name="Najaraj S.H.N."/>
            <person name="Harsha G.H.G."/>
            <person name="Madugundu A.M."/>
            <person name="Renuse S.R."/>
            <person name="Holt D.H."/>
            <person name="Pandey A.P."/>
            <person name="Papenfuss A.P."/>
            <person name="Gasser R.B.G."/>
            <person name="Fischer K.F."/>
        </authorList>
    </citation>
    <scope>NUCLEOTIDE SEQUENCE</scope>
    <source>
        <strain evidence="16">SSS_KF_BRIS2020</strain>
    </source>
</reference>
<reference evidence="17" key="3">
    <citation type="submission" date="2022-06" db="UniProtKB">
        <authorList>
            <consortium name="EnsemblMetazoa"/>
        </authorList>
    </citation>
    <scope>IDENTIFICATION</scope>
</reference>
<dbReference type="InterPro" id="IPR043128">
    <property type="entry name" value="Rev_trsase/Diguanyl_cyclase"/>
</dbReference>
<dbReference type="InterPro" id="IPR041373">
    <property type="entry name" value="RT_RNaseH"/>
</dbReference>
<dbReference type="SUPFAM" id="SSF50630">
    <property type="entry name" value="Acid proteases"/>
    <property type="match status" value="2"/>
</dbReference>
<reference evidence="18" key="1">
    <citation type="journal article" date="2020" name="PLoS Negl. Trop. Dis.">
        <title>High-quality nuclear genome for Sarcoptes scabiei-A critical resource for a neglected parasite.</title>
        <authorList>
            <person name="Korhonen P.K."/>
            <person name="Gasser R.B."/>
            <person name="Ma G."/>
            <person name="Wang T."/>
            <person name="Stroehlein A.J."/>
            <person name="Young N.D."/>
            <person name="Ang C.S."/>
            <person name="Fernando D.D."/>
            <person name="Lu H.C."/>
            <person name="Taylor S."/>
            <person name="Reynolds S.L."/>
            <person name="Mofiz E."/>
            <person name="Najaraj S.H."/>
            <person name="Gowda H."/>
            <person name="Madugundu A."/>
            <person name="Renuse S."/>
            <person name="Holt D."/>
            <person name="Pandey A."/>
            <person name="Papenfuss A.T."/>
            <person name="Fischer K."/>
        </authorList>
    </citation>
    <scope>NUCLEOTIDE SEQUENCE [LARGE SCALE GENOMIC DNA]</scope>
</reference>
<dbReference type="EnsemblMetazoa" id="SSS_315s_mrna">
    <property type="protein sequence ID" value="KAF7496040.1"/>
    <property type="gene ID" value="SSS_315"/>
</dbReference>
<dbReference type="Pfam" id="PF00098">
    <property type="entry name" value="zf-CCHC"/>
    <property type="match status" value="1"/>
</dbReference>
<feature type="region of interest" description="Disordered" evidence="10">
    <location>
        <begin position="490"/>
        <end position="521"/>
    </location>
</feature>
<dbReference type="InterPro" id="IPR036875">
    <property type="entry name" value="Znf_CCHC_sf"/>
</dbReference>
<evidence type="ECO:0000259" key="14">
    <source>
        <dbReference type="PROSITE" id="PS50878"/>
    </source>
</evidence>
<evidence type="ECO:0000313" key="16">
    <source>
        <dbReference type="EMBL" id="KAF7496040.1"/>
    </source>
</evidence>
<dbReference type="PROSITE" id="PS50878">
    <property type="entry name" value="RT_POL"/>
    <property type="match status" value="1"/>
</dbReference>
<evidence type="ECO:0000256" key="7">
    <source>
        <dbReference type="ARBA" id="ARBA00022918"/>
    </source>
</evidence>
<feature type="region of interest" description="Disordered" evidence="10">
    <location>
        <begin position="99"/>
        <end position="167"/>
    </location>
</feature>
<dbReference type="InterPro" id="IPR000477">
    <property type="entry name" value="RT_dom"/>
</dbReference>
<dbReference type="OrthoDB" id="6508513at2759"/>
<proteinExistence type="predicted"/>
<accession>A0A834RHB7</accession>
<dbReference type="GO" id="GO:0003676">
    <property type="term" value="F:nucleic acid binding"/>
    <property type="evidence" value="ECO:0007669"/>
    <property type="project" value="InterPro"/>
</dbReference>
<dbReference type="Pfam" id="PF13650">
    <property type="entry name" value="Asp_protease_2"/>
    <property type="match status" value="2"/>
</dbReference>
<keyword evidence="2" id="KW-0808">Transferase</keyword>
<dbReference type="CDD" id="cd00303">
    <property type="entry name" value="retropepsin_like"/>
    <property type="match status" value="2"/>
</dbReference>
<feature type="compositionally biased region" description="Polar residues" evidence="10">
    <location>
        <begin position="496"/>
        <end position="507"/>
    </location>
</feature>